<protein>
    <submittedName>
        <fullName evidence="2">Helix-turn-helix protein</fullName>
    </submittedName>
</protein>
<reference evidence="2 3" key="1">
    <citation type="submission" date="2018-07" db="EMBL/GenBank/DDBJ databases">
        <title>Leeuwenhoekiella genomics.</title>
        <authorList>
            <person name="Tahon G."/>
            <person name="Willems A."/>
        </authorList>
    </citation>
    <scope>NUCLEOTIDE SEQUENCE [LARGE SCALE GENOMIC DNA]</scope>
    <source>
        <strain evidence="2 3">R-50232</strain>
    </source>
</reference>
<name>A0A4Q0NQQ1_9FLAO</name>
<comment type="caution">
    <text evidence="2">The sequence shown here is derived from an EMBL/GenBank/DDBJ whole genome shotgun (WGS) entry which is preliminary data.</text>
</comment>
<dbReference type="EMBL" id="QOVI01000006">
    <property type="protein sequence ID" value="RXG12696.1"/>
    <property type="molecule type" value="Genomic_DNA"/>
</dbReference>
<sequence>MTEKEKIGKRVVELRNKIPSDEYSNKQVSQQELADNNIGLTKQLIGSIERGDANPTLEKLVLLAKALNQKKIDVLGIEIDIDKFIKEVDSNT</sequence>
<organism evidence="2 3">
    <name type="scientific">Leeuwenhoekiella aestuarii</name>
    <dbReference type="NCBI Taxonomy" id="2249426"/>
    <lineage>
        <taxon>Bacteria</taxon>
        <taxon>Pseudomonadati</taxon>
        <taxon>Bacteroidota</taxon>
        <taxon>Flavobacteriia</taxon>
        <taxon>Flavobacteriales</taxon>
        <taxon>Flavobacteriaceae</taxon>
        <taxon>Leeuwenhoekiella</taxon>
    </lineage>
</organism>
<dbReference type="SUPFAM" id="SSF47413">
    <property type="entry name" value="lambda repressor-like DNA-binding domains"/>
    <property type="match status" value="1"/>
</dbReference>
<dbReference type="InterPro" id="IPR001387">
    <property type="entry name" value="Cro/C1-type_HTH"/>
</dbReference>
<dbReference type="Proteomes" id="UP000289821">
    <property type="component" value="Unassembled WGS sequence"/>
</dbReference>
<gene>
    <name evidence="2" type="ORF">DSM04_106179</name>
</gene>
<keyword evidence="3" id="KW-1185">Reference proteome</keyword>
<dbReference type="RefSeq" id="WP_128762353.1">
    <property type="nucleotide sequence ID" value="NZ_QOVI01000006.1"/>
</dbReference>
<dbReference type="InterPro" id="IPR010982">
    <property type="entry name" value="Lambda_DNA-bd_dom_sf"/>
</dbReference>
<evidence type="ECO:0000313" key="3">
    <source>
        <dbReference type="Proteomes" id="UP000289821"/>
    </source>
</evidence>
<accession>A0A4Q0NQQ1</accession>
<dbReference type="PROSITE" id="PS50943">
    <property type="entry name" value="HTH_CROC1"/>
    <property type="match status" value="1"/>
</dbReference>
<dbReference type="CDD" id="cd00093">
    <property type="entry name" value="HTH_XRE"/>
    <property type="match status" value="1"/>
</dbReference>
<dbReference type="OrthoDB" id="9781521at2"/>
<evidence type="ECO:0000259" key="1">
    <source>
        <dbReference type="PROSITE" id="PS50943"/>
    </source>
</evidence>
<proteinExistence type="predicted"/>
<dbReference type="Pfam" id="PF01381">
    <property type="entry name" value="HTH_3"/>
    <property type="match status" value="1"/>
</dbReference>
<dbReference type="GO" id="GO:0003677">
    <property type="term" value="F:DNA binding"/>
    <property type="evidence" value="ECO:0007669"/>
    <property type="project" value="InterPro"/>
</dbReference>
<dbReference type="Gene3D" id="1.10.260.40">
    <property type="entry name" value="lambda repressor-like DNA-binding domains"/>
    <property type="match status" value="1"/>
</dbReference>
<dbReference type="SMART" id="SM00530">
    <property type="entry name" value="HTH_XRE"/>
    <property type="match status" value="1"/>
</dbReference>
<evidence type="ECO:0000313" key="2">
    <source>
        <dbReference type="EMBL" id="RXG12696.1"/>
    </source>
</evidence>
<dbReference type="AlphaFoldDB" id="A0A4Q0NQQ1"/>
<feature type="domain" description="HTH cro/C1-type" evidence="1">
    <location>
        <begin position="29"/>
        <end position="75"/>
    </location>
</feature>